<dbReference type="Proteomes" id="UP000312032">
    <property type="component" value="Unassembled WGS sequence"/>
</dbReference>
<dbReference type="Pfam" id="PF00534">
    <property type="entry name" value="Glycos_transf_1"/>
    <property type="match status" value="1"/>
</dbReference>
<evidence type="ECO:0000259" key="4">
    <source>
        <dbReference type="Pfam" id="PF00534"/>
    </source>
</evidence>
<dbReference type="InterPro" id="IPR001296">
    <property type="entry name" value="Glyco_trans_1"/>
</dbReference>
<dbReference type="RefSeq" id="WP_139466423.1">
    <property type="nucleotide sequence ID" value="NZ_VDHJ01000020.1"/>
</dbReference>
<gene>
    <name evidence="6" type="ORF">FHE74_10260</name>
</gene>
<dbReference type="InterPro" id="IPR028098">
    <property type="entry name" value="Glyco_trans_4-like_N"/>
</dbReference>
<evidence type="ECO:0000256" key="3">
    <source>
        <dbReference type="ARBA" id="ARBA00022679"/>
    </source>
</evidence>
<dbReference type="Gene3D" id="3.40.50.2000">
    <property type="entry name" value="Glycogen Phosphorylase B"/>
    <property type="match status" value="2"/>
</dbReference>
<comment type="caution">
    <text evidence="6">The sequence shown here is derived from an EMBL/GenBank/DDBJ whole genome shotgun (WGS) entry which is preliminary data.</text>
</comment>
<feature type="domain" description="Glycosyl transferase family 1" evidence="4">
    <location>
        <begin position="186"/>
        <end position="341"/>
    </location>
</feature>
<keyword evidence="7" id="KW-1185">Reference proteome</keyword>
<dbReference type="AlphaFoldDB" id="A0A5C4U198"/>
<keyword evidence="3 6" id="KW-0808">Transferase</keyword>
<protein>
    <submittedName>
        <fullName evidence="6">Glycosyltransferase family 4 protein</fullName>
    </submittedName>
</protein>
<evidence type="ECO:0000256" key="1">
    <source>
        <dbReference type="ARBA" id="ARBA00009481"/>
    </source>
</evidence>
<dbReference type="PANTHER" id="PTHR12526:SF640">
    <property type="entry name" value="COLANIC ACID BIOSYNTHESIS GLYCOSYLTRANSFERASE WCAL-RELATED"/>
    <property type="match status" value="1"/>
</dbReference>
<name>A0A5C4U198_9CORY</name>
<evidence type="ECO:0000256" key="2">
    <source>
        <dbReference type="ARBA" id="ARBA00022676"/>
    </source>
</evidence>
<dbReference type="PANTHER" id="PTHR12526">
    <property type="entry name" value="GLYCOSYLTRANSFERASE"/>
    <property type="match status" value="1"/>
</dbReference>
<proteinExistence type="inferred from homology"/>
<organism evidence="6 7">
    <name type="scientific">Corynebacterium tapiri</name>
    <dbReference type="NCBI Taxonomy" id="1448266"/>
    <lineage>
        <taxon>Bacteria</taxon>
        <taxon>Bacillati</taxon>
        <taxon>Actinomycetota</taxon>
        <taxon>Actinomycetes</taxon>
        <taxon>Mycobacteriales</taxon>
        <taxon>Corynebacteriaceae</taxon>
        <taxon>Corynebacterium</taxon>
    </lineage>
</organism>
<comment type="similarity">
    <text evidence="1">Belongs to the glycosyltransferase group 1 family. Glycosyltransferase 4 subfamily.</text>
</comment>
<dbReference type="EMBL" id="VDHJ01000020">
    <property type="protein sequence ID" value="TNL94619.1"/>
    <property type="molecule type" value="Genomic_DNA"/>
</dbReference>
<dbReference type="OrthoDB" id="9806887at2"/>
<evidence type="ECO:0000313" key="7">
    <source>
        <dbReference type="Proteomes" id="UP000312032"/>
    </source>
</evidence>
<dbReference type="SUPFAM" id="SSF53756">
    <property type="entry name" value="UDP-Glycosyltransferase/glycogen phosphorylase"/>
    <property type="match status" value="1"/>
</dbReference>
<accession>A0A5C4U198</accession>
<feature type="domain" description="Glycosyltransferase subfamily 4-like N-terminal" evidence="5">
    <location>
        <begin position="17"/>
        <end position="178"/>
    </location>
</feature>
<evidence type="ECO:0000259" key="5">
    <source>
        <dbReference type="Pfam" id="PF13439"/>
    </source>
</evidence>
<keyword evidence="2" id="KW-0328">Glycosyltransferase</keyword>
<evidence type="ECO:0000313" key="6">
    <source>
        <dbReference type="EMBL" id="TNL94619.1"/>
    </source>
</evidence>
<sequence length="370" mass="40567">MKIVLLCWRDSTHPQGGGSERYLERVGEYLAERGHEVIFRSSAHTDAPRKSVRNRVTYRRGGGKYGVYVTTWLELLAGRVGLGPLRGAEAIVDTQNGIPFFARLVAGVPTVLLTHHCHREQWPVASPVIARVGWWLESRVAPLVYRGAPYVTVSESSRADLEALGVSGARIIANGVDPLPELSPLAPDDGKTHLVTLSRLVPHKQVEHAIALLHQLPETVVLDVIGDGWWADQLRAFTEKQQLTERVRFHGQVSEDYKHALLSRASLHLMPSRKEGWGLAVIEAAQHGVATIGYAQAGGLRDSIEDGVTGVLVGDESELGPTVVGLLNDASRRQRLGEAARALSARFSWDETGAQFERLLRDLVHETPAS</sequence>
<dbReference type="Pfam" id="PF13439">
    <property type="entry name" value="Glyco_transf_4"/>
    <property type="match status" value="1"/>
</dbReference>
<dbReference type="GO" id="GO:0016757">
    <property type="term" value="F:glycosyltransferase activity"/>
    <property type="evidence" value="ECO:0007669"/>
    <property type="project" value="UniProtKB-KW"/>
</dbReference>
<dbReference type="CDD" id="cd03801">
    <property type="entry name" value="GT4_PimA-like"/>
    <property type="match status" value="1"/>
</dbReference>
<reference evidence="6 7" key="1">
    <citation type="submission" date="2019-06" db="EMBL/GenBank/DDBJ databases">
        <authorList>
            <person name="Li J."/>
        </authorList>
    </citation>
    <scope>NUCLEOTIDE SEQUENCE [LARGE SCALE GENOMIC DNA]</scope>
    <source>
        <strain evidence="6 7">LMG 28165</strain>
    </source>
</reference>